<dbReference type="Proteomes" id="UP000196435">
    <property type="component" value="Unassembled WGS sequence"/>
</dbReference>
<proteinExistence type="predicted"/>
<name>A0A1N6MW98_9GAMM</name>
<reference evidence="2" key="1">
    <citation type="submission" date="2016-12" db="EMBL/GenBank/DDBJ databases">
        <authorList>
            <person name="Gaudriault S."/>
        </authorList>
    </citation>
    <scope>NUCLEOTIDE SEQUENCE [LARGE SCALE GENOMIC DNA]</scope>
    <source>
        <strain evidence="2">HGB1681 (deposited as PTA-6826 in the American Type Culture Collection)</strain>
    </source>
</reference>
<organism evidence="1 2">
    <name type="scientific">Xenorhabdus innexi</name>
    <dbReference type="NCBI Taxonomy" id="290109"/>
    <lineage>
        <taxon>Bacteria</taxon>
        <taxon>Pseudomonadati</taxon>
        <taxon>Pseudomonadota</taxon>
        <taxon>Gammaproteobacteria</taxon>
        <taxon>Enterobacterales</taxon>
        <taxon>Morganellaceae</taxon>
        <taxon>Xenorhabdus</taxon>
    </lineage>
</organism>
<dbReference type="EMBL" id="FTLG01000080">
    <property type="protein sequence ID" value="SIP73044.1"/>
    <property type="molecule type" value="Genomic_DNA"/>
</dbReference>
<evidence type="ECO:0000313" key="1">
    <source>
        <dbReference type="EMBL" id="SIP73044.1"/>
    </source>
</evidence>
<protein>
    <submittedName>
        <fullName evidence="1">Uncharacterized protein</fullName>
    </submittedName>
</protein>
<evidence type="ECO:0000313" key="2">
    <source>
        <dbReference type="Proteomes" id="UP000196435"/>
    </source>
</evidence>
<sequence>MLQCDYKTDKKPIKIIKISKIEKIGEGKKFGGIKRGIKAITKNKFNIFS</sequence>
<gene>
    <name evidence="1" type="ORF">XIS1_1700095</name>
</gene>
<dbReference type="AlphaFoldDB" id="A0A1N6MW98"/>
<accession>A0A1N6MW98</accession>